<organism evidence="3 4">
    <name type="scientific">Artemisia annua</name>
    <name type="common">Sweet wormwood</name>
    <dbReference type="NCBI Taxonomy" id="35608"/>
    <lineage>
        <taxon>Eukaryota</taxon>
        <taxon>Viridiplantae</taxon>
        <taxon>Streptophyta</taxon>
        <taxon>Embryophyta</taxon>
        <taxon>Tracheophyta</taxon>
        <taxon>Spermatophyta</taxon>
        <taxon>Magnoliopsida</taxon>
        <taxon>eudicotyledons</taxon>
        <taxon>Gunneridae</taxon>
        <taxon>Pentapetalae</taxon>
        <taxon>asterids</taxon>
        <taxon>campanulids</taxon>
        <taxon>Asterales</taxon>
        <taxon>Asteraceae</taxon>
        <taxon>Asteroideae</taxon>
        <taxon>Anthemideae</taxon>
        <taxon>Artemisiinae</taxon>
        <taxon>Artemisia</taxon>
    </lineage>
</organism>
<dbReference type="EMBL" id="PKPP01002526">
    <property type="protein sequence ID" value="PWA74694.1"/>
    <property type="molecule type" value="Genomic_DNA"/>
</dbReference>
<dbReference type="Pfam" id="PF15072">
    <property type="entry name" value="HROB"/>
    <property type="match status" value="1"/>
</dbReference>
<feature type="region of interest" description="Disordered" evidence="1">
    <location>
        <begin position="1"/>
        <end position="47"/>
    </location>
</feature>
<evidence type="ECO:0000259" key="2">
    <source>
        <dbReference type="Pfam" id="PF15072"/>
    </source>
</evidence>
<feature type="domain" description="Homologous recombination OB-fold protein OB-fold" evidence="2">
    <location>
        <begin position="119"/>
        <end position="194"/>
    </location>
</feature>
<keyword evidence="4" id="KW-1185">Reference proteome</keyword>
<dbReference type="PANTHER" id="PTHR14523">
    <property type="entry name" value="UNCHARACTERIZED PROTEIN C17ORF53 HOMOLOG"/>
    <property type="match status" value="1"/>
</dbReference>
<dbReference type="GO" id="GO:0000725">
    <property type="term" value="P:recombinational repair"/>
    <property type="evidence" value="ECO:0007669"/>
    <property type="project" value="InterPro"/>
</dbReference>
<dbReference type="InterPro" id="IPR028045">
    <property type="entry name" value="HROB"/>
</dbReference>
<protein>
    <recommendedName>
        <fullName evidence="2">Homologous recombination OB-fold protein OB-fold domain-containing protein</fullName>
    </recommendedName>
</protein>
<gene>
    <name evidence="3" type="ORF">CTI12_AA249600</name>
</gene>
<dbReference type="Proteomes" id="UP000245207">
    <property type="component" value="Unassembled WGS sequence"/>
</dbReference>
<comment type="caution">
    <text evidence="3">The sequence shown here is derived from an EMBL/GenBank/DDBJ whole genome shotgun (WGS) entry which is preliminary data.</text>
</comment>
<evidence type="ECO:0000313" key="4">
    <source>
        <dbReference type="Proteomes" id="UP000245207"/>
    </source>
</evidence>
<dbReference type="PANTHER" id="PTHR14523:SF1">
    <property type="entry name" value="HOMOLOGOUS RECOMBINATION OB-FOLD PROTEIN"/>
    <property type="match status" value="1"/>
</dbReference>
<sequence length="205" mass="22271">MSQQNKTGNTKRYHNSQFVPPRTNRDTTYATQHNVGGSSSSSNIPDRIIPGPAAIREGGPEYALVPTQEYVRKVNEDVTEDEHFTSGPWLSAIHKLLNDKGVIVTGCLGDIKNNCVKGKLELVVAVIKSCMPNVLGKLTVTLKDPTGTISGTIHHKVLTEEAGYKNSIKVGAVLVLRSTNINMSIKSNKNEYLNAGSLIACRHGY</sequence>
<dbReference type="InterPro" id="IPR058570">
    <property type="entry name" value="HROB_OB"/>
</dbReference>
<evidence type="ECO:0000256" key="1">
    <source>
        <dbReference type="SAM" id="MobiDB-lite"/>
    </source>
</evidence>
<dbReference type="OrthoDB" id="550780at2759"/>
<accession>A0A2U1NMF3</accession>
<name>A0A2U1NMF3_ARTAN</name>
<evidence type="ECO:0000313" key="3">
    <source>
        <dbReference type="EMBL" id="PWA74694.1"/>
    </source>
</evidence>
<reference evidence="3 4" key="1">
    <citation type="journal article" date="2018" name="Mol. Plant">
        <title>The genome of Artemisia annua provides insight into the evolution of Asteraceae family and artemisinin biosynthesis.</title>
        <authorList>
            <person name="Shen Q."/>
            <person name="Zhang L."/>
            <person name="Liao Z."/>
            <person name="Wang S."/>
            <person name="Yan T."/>
            <person name="Shi P."/>
            <person name="Liu M."/>
            <person name="Fu X."/>
            <person name="Pan Q."/>
            <person name="Wang Y."/>
            <person name="Lv Z."/>
            <person name="Lu X."/>
            <person name="Zhang F."/>
            <person name="Jiang W."/>
            <person name="Ma Y."/>
            <person name="Chen M."/>
            <person name="Hao X."/>
            <person name="Li L."/>
            <person name="Tang Y."/>
            <person name="Lv G."/>
            <person name="Zhou Y."/>
            <person name="Sun X."/>
            <person name="Brodelius P.E."/>
            <person name="Rose J.K.C."/>
            <person name="Tang K."/>
        </authorList>
    </citation>
    <scope>NUCLEOTIDE SEQUENCE [LARGE SCALE GENOMIC DNA]</scope>
    <source>
        <strain evidence="4">cv. Huhao1</strain>
        <tissue evidence="3">Leaf</tissue>
    </source>
</reference>
<feature type="compositionally biased region" description="Polar residues" evidence="1">
    <location>
        <begin position="26"/>
        <end position="44"/>
    </location>
</feature>
<proteinExistence type="predicted"/>
<dbReference type="AlphaFoldDB" id="A0A2U1NMF3"/>